<dbReference type="SUPFAM" id="SSF64167">
    <property type="entry name" value="SurE-like"/>
    <property type="match status" value="1"/>
</dbReference>
<evidence type="ECO:0000256" key="1">
    <source>
        <dbReference type="ARBA" id="ARBA00000815"/>
    </source>
</evidence>
<keyword evidence="4 5" id="KW-0378">Hydrolase</keyword>
<proteinExistence type="inferred from homology"/>
<evidence type="ECO:0000256" key="2">
    <source>
        <dbReference type="ARBA" id="ARBA00011062"/>
    </source>
</evidence>
<keyword evidence="5" id="KW-0547">Nucleotide-binding</keyword>
<organism evidence="7 8">
    <name type="scientific">Thermostichus vulcanus str. 'Rupite'</name>
    <dbReference type="NCBI Taxonomy" id="2813851"/>
    <lineage>
        <taxon>Bacteria</taxon>
        <taxon>Bacillati</taxon>
        <taxon>Cyanobacteriota</taxon>
        <taxon>Cyanophyceae</taxon>
        <taxon>Thermostichales</taxon>
        <taxon>Thermostichaceae</taxon>
        <taxon>Thermostichus</taxon>
    </lineage>
</organism>
<keyword evidence="3 5" id="KW-0479">Metal-binding</keyword>
<evidence type="ECO:0000256" key="4">
    <source>
        <dbReference type="ARBA" id="ARBA00022801"/>
    </source>
</evidence>
<dbReference type="HAMAP" id="MF_00060">
    <property type="entry name" value="SurE"/>
    <property type="match status" value="1"/>
</dbReference>
<dbReference type="InterPro" id="IPR036523">
    <property type="entry name" value="SurE-like_sf"/>
</dbReference>
<comment type="subcellular location">
    <subcellularLocation>
        <location evidence="5">Cytoplasm</location>
    </subcellularLocation>
</comment>
<comment type="similarity">
    <text evidence="2 5">Belongs to the SurE nucleotidase family.</text>
</comment>
<dbReference type="NCBIfam" id="TIGR00087">
    <property type="entry name" value="surE"/>
    <property type="match status" value="1"/>
</dbReference>
<dbReference type="PANTHER" id="PTHR30457:SF0">
    <property type="entry name" value="PHOSPHATASE, PUTATIVE (AFU_ORTHOLOGUE AFUA_4G01070)-RELATED"/>
    <property type="match status" value="1"/>
</dbReference>
<evidence type="ECO:0000313" key="8">
    <source>
        <dbReference type="Proteomes" id="UP000830835"/>
    </source>
</evidence>
<comment type="caution">
    <text evidence="7">The sequence shown here is derived from an EMBL/GenBank/DDBJ whole genome shotgun (WGS) entry which is preliminary data.</text>
</comment>
<dbReference type="EMBL" id="JAFIRA010000047">
    <property type="protein sequence ID" value="MCJ2544104.1"/>
    <property type="molecule type" value="Genomic_DNA"/>
</dbReference>
<feature type="domain" description="Survival protein SurE-like phosphatase/nucleotidase" evidence="6">
    <location>
        <begin position="3"/>
        <end position="170"/>
    </location>
</feature>
<evidence type="ECO:0000313" key="7">
    <source>
        <dbReference type="EMBL" id="MCJ2544104.1"/>
    </source>
</evidence>
<keyword evidence="8" id="KW-1185">Reference proteome</keyword>
<dbReference type="NCBIfam" id="NF001493">
    <property type="entry name" value="PRK00346.2-3"/>
    <property type="match status" value="1"/>
</dbReference>
<dbReference type="Gene3D" id="3.40.1210.10">
    <property type="entry name" value="Survival protein SurE-like phosphatase/nucleotidase"/>
    <property type="match status" value="1"/>
</dbReference>
<dbReference type="EC" id="3.1.3.5" evidence="5"/>
<feature type="binding site" evidence="5">
    <location>
        <position position="8"/>
    </location>
    <ligand>
        <name>a divalent metal cation</name>
        <dbReference type="ChEBI" id="CHEBI:60240"/>
    </ligand>
</feature>
<protein>
    <recommendedName>
        <fullName evidence="5">5'-nucleotidase SurE</fullName>
        <ecNumber evidence="5">3.1.3.5</ecNumber>
    </recommendedName>
    <alternativeName>
        <fullName evidence="5">Nucleoside 5'-monophosphate phosphohydrolase</fullName>
    </alternativeName>
</protein>
<dbReference type="Proteomes" id="UP000830835">
    <property type="component" value="Unassembled WGS sequence"/>
</dbReference>
<sequence length="255" mass="28051">MRVLLTNDDGIDAIGLENLKLALQPLLTEEQCWVVAPHQQLSGCSHQVTTERPFRAESRGERTFAVEGSPADCVRVGLFKLAPSVDWVLSGINEGGNLGADVYLSGTVAAVREAAMRRIPAIAISQYRAGGKPIDWEQARRWTGHILMELMEQPLPAGAFWNVNLPHLPSGSPLPERVYCPLCTQPLPLDYAVETEGNSTEALWFRYQARYADRARDPQTDTDICFSGRIAITQVQLGAKTTEVVSPQLIRGSEP</sequence>
<dbReference type="InterPro" id="IPR002828">
    <property type="entry name" value="SurE-like_Pase/nucleotidase"/>
</dbReference>
<dbReference type="PANTHER" id="PTHR30457">
    <property type="entry name" value="5'-NUCLEOTIDASE SURE"/>
    <property type="match status" value="1"/>
</dbReference>
<dbReference type="Pfam" id="PF01975">
    <property type="entry name" value="SurE"/>
    <property type="match status" value="1"/>
</dbReference>
<feature type="binding site" evidence="5">
    <location>
        <position position="42"/>
    </location>
    <ligand>
        <name>a divalent metal cation</name>
        <dbReference type="ChEBI" id="CHEBI:60240"/>
    </ligand>
</feature>
<dbReference type="RefSeq" id="WP_244352308.1">
    <property type="nucleotide sequence ID" value="NZ_JAFIRA010000047.1"/>
</dbReference>
<name>A0ABT0CE94_THEVL</name>
<evidence type="ECO:0000256" key="5">
    <source>
        <dbReference type="HAMAP-Rule" id="MF_00060"/>
    </source>
</evidence>
<accession>A0ABT0CE94</accession>
<feature type="binding site" evidence="5">
    <location>
        <position position="93"/>
    </location>
    <ligand>
        <name>a divalent metal cation</name>
        <dbReference type="ChEBI" id="CHEBI:60240"/>
    </ligand>
</feature>
<dbReference type="InterPro" id="IPR030048">
    <property type="entry name" value="SurE"/>
</dbReference>
<feature type="binding site" evidence="5">
    <location>
        <position position="9"/>
    </location>
    <ligand>
        <name>a divalent metal cation</name>
        <dbReference type="ChEBI" id="CHEBI:60240"/>
    </ligand>
</feature>
<reference evidence="7" key="1">
    <citation type="submission" date="2021-02" db="EMBL/GenBank/DDBJ databases">
        <title>The CRISPR/cas machinery reduction and long-range gene transfer in the hot spring cyanobacterium Synechococcus.</title>
        <authorList>
            <person name="Dvorak P."/>
            <person name="Jahodarova E."/>
            <person name="Hasler P."/>
            <person name="Poulickova A."/>
        </authorList>
    </citation>
    <scope>NUCLEOTIDE SEQUENCE</scope>
    <source>
        <strain evidence="7">Rupite</strain>
    </source>
</reference>
<keyword evidence="5" id="KW-0963">Cytoplasm</keyword>
<evidence type="ECO:0000259" key="6">
    <source>
        <dbReference type="Pfam" id="PF01975"/>
    </source>
</evidence>
<comment type="function">
    <text evidence="5">Nucleotidase that shows phosphatase activity on nucleoside 5'-monophosphates.</text>
</comment>
<gene>
    <name evidence="5 7" type="primary">surE</name>
    <name evidence="7" type="ORF">JX360_14525</name>
</gene>
<evidence type="ECO:0000256" key="3">
    <source>
        <dbReference type="ARBA" id="ARBA00022723"/>
    </source>
</evidence>
<comment type="cofactor">
    <cofactor evidence="5">
        <name>a divalent metal cation</name>
        <dbReference type="ChEBI" id="CHEBI:60240"/>
    </cofactor>
    <text evidence="5">Binds 1 divalent metal cation per subunit.</text>
</comment>
<comment type="catalytic activity">
    <reaction evidence="1 5">
        <text>a ribonucleoside 5'-phosphate + H2O = a ribonucleoside + phosphate</text>
        <dbReference type="Rhea" id="RHEA:12484"/>
        <dbReference type="ChEBI" id="CHEBI:15377"/>
        <dbReference type="ChEBI" id="CHEBI:18254"/>
        <dbReference type="ChEBI" id="CHEBI:43474"/>
        <dbReference type="ChEBI" id="CHEBI:58043"/>
        <dbReference type="EC" id="3.1.3.5"/>
    </reaction>
</comment>